<reference evidence="8 9" key="1">
    <citation type="journal article" date="2020" name="Phytopathology">
        <title>Genome Sequence Resources of Colletotrichum truncatum, C. plurivorum, C. musicola, and C. sojae: Four Species Pathogenic to Soybean (Glycine max).</title>
        <authorList>
            <person name="Rogerio F."/>
            <person name="Boufleur T.R."/>
            <person name="Ciampi-Guillardi M."/>
            <person name="Sukno S.A."/>
            <person name="Thon M.R."/>
            <person name="Massola Junior N.S."/>
            <person name="Baroncelli R."/>
        </authorList>
    </citation>
    <scope>NUCLEOTIDE SEQUENCE [LARGE SCALE GENOMIC DNA]</scope>
    <source>
        <strain evidence="8 9">LFN0009</strain>
    </source>
</reference>
<feature type="domain" description="Rhodopsin" evidence="7">
    <location>
        <begin position="23"/>
        <end position="177"/>
    </location>
</feature>
<keyword evidence="9" id="KW-1185">Reference proteome</keyword>
<feature type="transmembrane region" description="Helical" evidence="6">
    <location>
        <begin position="97"/>
        <end position="118"/>
    </location>
</feature>
<dbReference type="PANTHER" id="PTHR33048:SF155">
    <property type="entry name" value="INTEGRAL MEMBRANE PROTEIN"/>
    <property type="match status" value="1"/>
</dbReference>
<sequence length="194" mass="21464">MSETSFSSSFADEDKGPSIILTICVILLSYVTVGLEIWAVKTGNGRHAVTLFPEQQSAAVLSTISGFPPNVLAYTVPKFVVVALLVRILNPEKTHRVVLWSLATGCLVLVLLCIIILFAQCTPTHAQWDFEVTGKSCWSPWVLINVAILTGTALDLYLAVYPATVLMKLQMNLKKKLSRQASTARQSRFWHRQC</sequence>
<dbReference type="GO" id="GO:0016020">
    <property type="term" value="C:membrane"/>
    <property type="evidence" value="ECO:0007669"/>
    <property type="project" value="UniProtKB-SubCell"/>
</dbReference>
<dbReference type="PANTHER" id="PTHR33048">
    <property type="entry name" value="PTH11-LIKE INTEGRAL MEMBRANE PROTEIN (AFU_ORTHOLOGUE AFUA_5G11245)"/>
    <property type="match status" value="1"/>
</dbReference>
<comment type="similarity">
    <text evidence="5">Belongs to the SAT4 family.</text>
</comment>
<dbReference type="AlphaFoldDB" id="A0A8H6JFD9"/>
<evidence type="ECO:0000256" key="6">
    <source>
        <dbReference type="SAM" id="Phobius"/>
    </source>
</evidence>
<evidence type="ECO:0000256" key="5">
    <source>
        <dbReference type="ARBA" id="ARBA00038359"/>
    </source>
</evidence>
<evidence type="ECO:0000256" key="4">
    <source>
        <dbReference type="ARBA" id="ARBA00023136"/>
    </source>
</evidence>
<dbReference type="Pfam" id="PF20684">
    <property type="entry name" value="Fung_rhodopsin"/>
    <property type="match status" value="1"/>
</dbReference>
<dbReference type="InterPro" id="IPR052337">
    <property type="entry name" value="SAT4-like"/>
</dbReference>
<comment type="subcellular location">
    <subcellularLocation>
        <location evidence="1">Membrane</location>
        <topology evidence="1">Multi-pass membrane protein</topology>
    </subcellularLocation>
</comment>
<comment type="caution">
    <text evidence="8">The sequence shown here is derived from an EMBL/GenBank/DDBJ whole genome shotgun (WGS) entry which is preliminary data.</text>
</comment>
<feature type="transmembrane region" description="Helical" evidence="6">
    <location>
        <begin position="20"/>
        <end position="40"/>
    </location>
</feature>
<evidence type="ECO:0000313" key="9">
    <source>
        <dbReference type="Proteomes" id="UP000652219"/>
    </source>
</evidence>
<keyword evidence="2 6" id="KW-0812">Transmembrane</keyword>
<keyword evidence="3 6" id="KW-1133">Transmembrane helix</keyword>
<gene>
    <name evidence="8" type="ORF">CSOJ01_05663</name>
</gene>
<dbReference type="InterPro" id="IPR049326">
    <property type="entry name" value="Rhodopsin_dom_fungi"/>
</dbReference>
<evidence type="ECO:0000259" key="7">
    <source>
        <dbReference type="Pfam" id="PF20684"/>
    </source>
</evidence>
<dbReference type="Proteomes" id="UP000652219">
    <property type="component" value="Unassembled WGS sequence"/>
</dbReference>
<name>A0A8H6JFD9_9PEZI</name>
<keyword evidence="4 6" id="KW-0472">Membrane</keyword>
<evidence type="ECO:0000256" key="2">
    <source>
        <dbReference type="ARBA" id="ARBA00022692"/>
    </source>
</evidence>
<feature type="transmembrane region" description="Helical" evidence="6">
    <location>
        <begin position="138"/>
        <end position="166"/>
    </location>
</feature>
<evidence type="ECO:0000256" key="3">
    <source>
        <dbReference type="ARBA" id="ARBA00022989"/>
    </source>
</evidence>
<protein>
    <submittedName>
        <fullName evidence="8">Integral membrane protein</fullName>
    </submittedName>
</protein>
<accession>A0A8H6JFD9</accession>
<evidence type="ECO:0000313" key="8">
    <source>
        <dbReference type="EMBL" id="KAF6811530.1"/>
    </source>
</evidence>
<proteinExistence type="inferred from homology"/>
<dbReference type="EMBL" id="WIGN01000073">
    <property type="protein sequence ID" value="KAF6811530.1"/>
    <property type="molecule type" value="Genomic_DNA"/>
</dbReference>
<evidence type="ECO:0000256" key="1">
    <source>
        <dbReference type="ARBA" id="ARBA00004141"/>
    </source>
</evidence>
<organism evidence="8 9">
    <name type="scientific">Colletotrichum sojae</name>
    <dbReference type="NCBI Taxonomy" id="2175907"/>
    <lineage>
        <taxon>Eukaryota</taxon>
        <taxon>Fungi</taxon>
        <taxon>Dikarya</taxon>
        <taxon>Ascomycota</taxon>
        <taxon>Pezizomycotina</taxon>
        <taxon>Sordariomycetes</taxon>
        <taxon>Hypocreomycetidae</taxon>
        <taxon>Glomerellales</taxon>
        <taxon>Glomerellaceae</taxon>
        <taxon>Colletotrichum</taxon>
        <taxon>Colletotrichum orchidearum species complex</taxon>
    </lineage>
</organism>